<keyword evidence="4" id="KW-0479">Metal-binding</keyword>
<evidence type="ECO:0000256" key="5">
    <source>
        <dbReference type="SAM" id="Phobius"/>
    </source>
</evidence>
<evidence type="ECO:0000256" key="1">
    <source>
        <dbReference type="ARBA" id="ARBA00006351"/>
    </source>
</evidence>
<evidence type="ECO:0000256" key="4">
    <source>
        <dbReference type="ARBA" id="ARBA00022723"/>
    </source>
</evidence>
<dbReference type="Gene3D" id="3.90.550.10">
    <property type="entry name" value="Spore Coat Polysaccharide Biosynthesis Protein SpsA, Chain A"/>
    <property type="match status" value="1"/>
</dbReference>
<protein>
    <recommendedName>
        <fullName evidence="7">Glycosyltransferase 8 domain-containing protein 1</fullName>
    </recommendedName>
</protein>
<dbReference type="InterPro" id="IPR002495">
    <property type="entry name" value="Glyco_trans_8"/>
</dbReference>
<feature type="transmembrane region" description="Helical" evidence="5">
    <location>
        <begin position="12"/>
        <end position="30"/>
    </location>
</feature>
<gene>
    <name evidence="6" type="primary">ORF54493</name>
</gene>
<dbReference type="EMBL" id="HACG01018409">
    <property type="protein sequence ID" value="CEK65274.1"/>
    <property type="molecule type" value="Transcribed_RNA"/>
</dbReference>
<reference evidence="6" key="1">
    <citation type="submission" date="2014-12" db="EMBL/GenBank/DDBJ databases">
        <title>Insight into the proteome of Arion vulgaris.</title>
        <authorList>
            <person name="Aradska J."/>
            <person name="Bulat T."/>
            <person name="Smidak R."/>
            <person name="Sarate P."/>
            <person name="Gangsoo J."/>
            <person name="Sialana F."/>
            <person name="Bilban M."/>
            <person name="Lubec G."/>
        </authorList>
    </citation>
    <scope>NUCLEOTIDE SEQUENCE</scope>
    <source>
        <tissue evidence="6">Skin</tissue>
    </source>
</reference>
<evidence type="ECO:0008006" key="7">
    <source>
        <dbReference type="Google" id="ProtNLM"/>
    </source>
</evidence>
<organism evidence="6">
    <name type="scientific">Arion vulgaris</name>
    <dbReference type="NCBI Taxonomy" id="1028688"/>
    <lineage>
        <taxon>Eukaryota</taxon>
        <taxon>Metazoa</taxon>
        <taxon>Spiralia</taxon>
        <taxon>Lophotrochozoa</taxon>
        <taxon>Mollusca</taxon>
        <taxon>Gastropoda</taxon>
        <taxon>Heterobranchia</taxon>
        <taxon>Euthyneura</taxon>
        <taxon>Panpulmonata</taxon>
        <taxon>Eupulmonata</taxon>
        <taxon>Stylommatophora</taxon>
        <taxon>Helicina</taxon>
        <taxon>Arionoidea</taxon>
        <taxon>Arionidae</taxon>
        <taxon>Arion</taxon>
    </lineage>
</organism>
<dbReference type="InterPro" id="IPR050748">
    <property type="entry name" value="Glycosyltrans_8_dom-fam"/>
</dbReference>
<keyword evidence="2" id="KW-0328">Glycosyltransferase</keyword>
<sequence length="379" mass="43925">MIFEMGIISARKVGLLLVAFWIGTLCYFWLPNHIPDFLSLRTKSQTNKMSATAPRINSRLQFSELTFNNGSLRQDMLGNEEKVVHVCITSDKNTLGGMVALMNSIVSNTRSRLKFHLVVDSDSMDHIGLWLRTSRLKDIDFEIKAFPEKWVSGKIKLRGGRTELGSPLNYARFYLPKLFPNLKERVVFIDDDCIVQGDIRELYNISFKDGQIAAFSEDCVGVNKRLSRLSNVYAEFLDFKNEHIKQMHLKPDACSFNTGMFVTDLADWHKLNITDQLEYWMQLNTKEEVYGNEKGGGGSQPPMMIVFYNKYSQIDPMWHIRYLGWTSGTSYSKSYVKQAKLLHWNGKFKPWGRIAQHSDIWDKYFIPDPRNEFKPLRRS</sequence>
<dbReference type="PANTHER" id="PTHR13778:SF47">
    <property type="entry name" value="LIPOPOLYSACCHARIDE 1,3-GALACTOSYLTRANSFERASE"/>
    <property type="match status" value="1"/>
</dbReference>
<dbReference type="Pfam" id="PF01501">
    <property type="entry name" value="Glyco_transf_8"/>
    <property type="match status" value="1"/>
</dbReference>
<comment type="similarity">
    <text evidence="1">Belongs to the glycosyltransferase 8 family.</text>
</comment>
<evidence type="ECO:0000256" key="3">
    <source>
        <dbReference type="ARBA" id="ARBA00022679"/>
    </source>
</evidence>
<dbReference type="InterPro" id="IPR029044">
    <property type="entry name" value="Nucleotide-diphossugar_trans"/>
</dbReference>
<name>A0A0B6Z9J1_9EUPU</name>
<dbReference type="GO" id="GO:0005794">
    <property type="term" value="C:Golgi apparatus"/>
    <property type="evidence" value="ECO:0007669"/>
    <property type="project" value="TreeGrafter"/>
</dbReference>
<dbReference type="PANTHER" id="PTHR13778">
    <property type="entry name" value="GLYCOSYLTRANSFERASE 8 DOMAIN-CONTAINING PROTEIN"/>
    <property type="match status" value="1"/>
</dbReference>
<dbReference type="GO" id="GO:0016757">
    <property type="term" value="F:glycosyltransferase activity"/>
    <property type="evidence" value="ECO:0007669"/>
    <property type="project" value="UniProtKB-KW"/>
</dbReference>
<accession>A0A0B6Z9J1</accession>
<keyword evidence="3" id="KW-0808">Transferase</keyword>
<keyword evidence="5" id="KW-0812">Transmembrane</keyword>
<keyword evidence="5" id="KW-1133">Transmembrane helix</keyword>
<keyword evidence="5" id="KW-0472">Membrane</keyword>
<dbReference type="SUPFAM" id="SSF53448">
    <property type="entry name" value="Nucleotide-diphospho-sugar transferases"/>
    <property type="match status" value="1"/>
</dbReference>
<evidence type="ECO:0000256" key="2">
    <source>
        <dbReference type="ARBA" id="ARBA00022676"/>
    </source>
</evidence>
<proteinExistence type="inferred from homology"/>
<evidence type="ECO:0000313" key="6">
    <source>
        <dbReference type="EMBL" id="CEK65274.1"/>
    </source>
</evidence>
<dbReference type="AlphaFoldDB" id="A0A0B6Z9J1"/>
<dbReference type="GO" id="GO:0046872">
    <property type="term" value="F:metal ion binding"/>
    <property type="evidence" value="ECO:0007669"/>
    <property type="project" value="UniProtKB-KW"/>
</dbReference>